<gene>
    <name evidence="1" type="ORF">GCM10022295_47510</name>
</gene>
<dbReference type="EMBL" id="BAABCE010000009">
    <property type="protein sequence ID" value="GAA3559827.1"/>
    <property type="molecule type" value="Genomic_DNA"/>
</dbReference>
<protein>
    <submittedName>
        <fullName evidence="1">Uncharacterized protein</fullName>
    </submittedName>
</protein>
<organism evidence="1 2">
    <name type="scientific">Streptomyces osmaniensis</name>
    <dbReference type="NCBI Taxonomy" id="593134"/>
    <lineage>
        <taxon>Bacteria</taxon>
        <taxon>Bacillati</taxon>
        <taxon>Actinomycetota</taxon>
        <taxon>Actinomycetes</taxon>
        <taxon>Kitasatosporales</taxon>
        <taxon>Streptomycetaceae</taxon>
        <taxon>Streptomyces</taxon>
    </lineage>
</organism>
<dbReference type="Proteomes" id="UP001500707">
    <property type="component" value="Unassembled WGS sequence"/>
</dbReference>
<sequence length="76" mass="8451">MAPTRPPPPNISATAAKVARRAPVGRLRVLRPKEVLLRLVVGQGMKIPRSYTEADGAVFNRLRNSQKYLMSRVNLV</sequence>
<proteinExistence type="predicted"/>
<evidence type="ECO:0000313" key="2">
    <source>
        <dbReference type="Proteomes" id="UP001500707"/>
    </source>
</evidence>
<comment type="caution">
    <text evidence="1">The sequence shown here is derived from an EMBL/GenBank/DDBJ whole genome shotgun (WGS) entry which is preliminary data.</text>
</comment>
<name>A0ABP6X198_9ACTN</name>
<reference evidence="2" key="1">
    <citation type="journal article" date="2019" name="Int. J. Syst. Evol. Microbiol.">
        <title>The Global Catalogue of Microorganisms (GCM) 10K type strain sequencing project: providing services to taxonomists for standard genome sequencing and annotation.</title>
        <authorList>
            <consortium name="The Broad Institute Genomics Platform"/>
            <consortium name="The Broad Institute Genome Sequencing Center for Infectious Disease"/>
            <person name="Wu L."/>
            <person name="Ma J."/>
        </authorList>
    </citation>
    <scope>NUCLEOTIDE SEQUENCE [LARGE SCALE GENOMIC DNA]</scope>
    <source>
        <strain evidence="2">JCM 17656</strain>
    </source>
</reference>
<keyword evidence="2" id="KW-1185">Reference proteome</keyword>
<accession>A0ABP6X198</accession>
<evidence type="ECO:0000313" key="1">
    <source>
        <dbReference type="EMBL" id="GAA3559827.1"/>
    </source>
</evidence>